<evidence type="ECO:0000313" key="4">
    <source>
        <dbReference type="EMBL" id="MEU3709541.1"/>
    </source>
</evidence>
<keyword evidence="5" id="KW-1185">Reference proteome</keyword>
<name>A0ABV2YUW5_9ACTN</name>
<reference evidence="4 5" key="1">
    <citation type="submission" date="2024-06" db="EMBL/GenBank/DDBJ databases">
        <title>The Natural Products Discovery Center: Release of the First 8490 Sequenced Strains for Exploring Actinobacteria Biosynthetic Diversity.</title>
        <authorList>
            <person name="Kalkreuter E."/>
            <person name="Kautsar S.A."/>
            <person name="Yang D."/>
            <person name="Bader C.D."/>
            <person name="Teijaro C.N."/>
            <person name="Fluegel L."/>
            <person name="Davis C.M."/>
            <person name="Simpson J.R."/>
            <person name="Lauterbach L."/>
            <person name="Steele A.D."/>
            <person name="Gui C."/>
            <person name="Meng S."/>
            <person name="Li G."/>
            <person name="Viehrig K."/>
            <person name="Ye F."/>
            <person name="Su P."/>
            <person name="Kiefer A.F."/>
            <person name="Nichols A."/>
            <person name="Cepeda A.J."/>
            <person name="Yan W."/>
            <person name="Fan B."/>
            <person name="Jiang Y."/>
            <person name="Adhikari A."/>
            <person name="Zheng C.-J."/>
            <person name="Schuster L."/>
            <person name="Cowan T.M."/>
            <person name="Smanski M.J."/>
            <person name="Chevrette M.G."/>
            <person name="De Carvalho L.P.S."/>
            <person name="Shen B."/>
        </authorList>
    </citation>
    <scope>NUCLEOTIDE SEQUENCE [LARGE SCALE GENOMIC DNA]</scope>
    <source>
        <strain evidence="4 5">NPDC033039</strain>
    </source>
</reference>
<dbReference type="PANTHER" id="PTHR19328:SF13">
    <property type="entry name" value="HIPL1 PROTEIN"/>
    <property type="match status" value="1"/>
</dbReference>
<dbReference type="RefSeq" id="WP_030284853.1">
    <property type="nucleotide sequence ID" value="NZ_JBEZVI010000003.1"/>
</dbReference>
<dbReference type="InterPro" id="IPR011042">
    <property type="entry name" value="6-blade_b-propeller_TolB-like"/>
</dbReference>
<feature type="signal peptide" evidence="2">
    <location>
        <begin position="1"/>
        <end position="22"/>
    </location>
</feature>
<proteinExistence type="predicted"/>
<dbReference type="InterPro" id="IPR012938">
    <property type="entry name" value="Glc/Sorbosone_DH"/>
</dbReference>
<protein>
    <submittedName>
        <fullName evidence="4">PQQ-dependent sugar dehydrogenase</fullName>
    </submittedName>
</protein>
<dbReference type="PANTHER" id="PTHR19328">
    <property type="entry name" value="HEDGEHOG-INTERACTING PROTEIN"/>
    <property type="match status" value="1"/>
</dbReference>
<dbReference type="InterPro" id="IPR011041">
    <property type="entry name" value="Quinoprot_gluc/sorb_DH_b-prop"/>
</dbReference>
<dbReference type="EMBL" id="JBEZVI010000003">
    <property type="protein sequence ID" value="MEU3709541.1"/>
    <property type="molecule type" value="Genomic_DNA"/>
</dbReference>
<dbReference type="PROSITE" id="PS51257">
    <property type="entry name" value="PROKAR_LIPOPROTEIN"/>
    <property type="match status" value="1"/>
</dbReference>
<organism evidence="4 5">
    <name type="scientific">Streptomyces catenulae</name>
    <dbReference type="NCBI Taxonomy" id="66875"/>
    <lineage>
        <taxon>Bacteria</taxon>
        <taxon>Bacillati</taxon>
        <taxon>Actinomycetota</taxon>
        <taxon>Actinomycetes</taxon>
        <taxon>Kitasatosporales</taxon>
        <taxon>Streptomycetaceae</taxon>
        <taxon>Streptomyces</taxon>
    </lineage>
</organism>
<accession>A0ABV2YUW5</accession>
<feature type="region of interest" description="Disordered" evidence="1">
    <location>
        <begin position="27"/>
        <end position="57"/>
    </location>
</feature>
<feature type="domain" description="Glucose/Sorbosone dehydrogenase" evidence="3">
    <location>
        <begin position="68"/>
        <end position="369"/>
    </location>
</feature>
<evidence type="ECO:0000256" key="2">
    <source>
        <dbReference type="SAM" id="SignalP"/>
    </source>
</evidence>
<dbReference type="Gene3D" id="2.120.10.30">
    <property type="entry name" value="TolB, C-terminal domain"/>
    <property type="match status" value="1"/>
</dbReference>
<dbReference type="Pfam" id="PF07995">
    <property type="entry name" value="GSDH"/>
    <property type="match status" value="1"/>
</dbReference>
<comment type="caution">
    <text evidence="4">The sequence shown here is derived from an EMBL/GenBank/DDBJ whole genome shotgun (WGS) entry which is preliminary data.</text>
</comment>
<evidence type="ECO:0000256" key="1">
    <source>
        <dbReference type="SAM" id="MobiDB-lite"/>
    </source>
</evidence>
<feature type="chain" id="PRO_5045335655" evidence="2">
    <location>
        <begin position="23"/>
        <end position="385"/>
    </location>
</feature>
<gene>
    <name evidence="4" type="ORF">AB0E61_05505</name>
</gene>
<dbReference type="Proteomes" id="UP001550853">
    <property type="component" value="Unassembled WGS sequence"/>
</dbReference>
<evidence type="ECO:0000313" key="5">
    <source>
        <dbReference type="Proteomes" id="UP001550853"/>
    </source>
</evidence>
<keyword evidence="2" id="KW-0732">Signal</keyword>
<sequence length="385" mass="40708">MPHRLPTAVTAAAVLLLVAGCAAEGARPVPGAPSPERSAAAATGPGQGASPPPAKGSAEVTRTLATGFNSPWGVAALPGGDLLVGSRDKGTLTRVSARDGHRTEVGSVPGVAPGGEGGLLGLAVSPSFRGDHLVYAYFTTASDNRIARMTYDDTRHTGDQLGVPSTVLRGIPKGRIHNGGRLAFGPDRMLYASTGETGHKDLSQDKKSKAGKILRMTPDGAPARGNPDPRSVVYSYGHRNVEGLAWDSGRRLWASEFGEDTWDELNLVEPGRNYGWPAREGKGPTDGRYVNPVLQWKPADASPSGLAYAKGSLWMAALRGERLWRIPLNGAKPEAAPQAFFTKRYGRLRTVLPADHGALWLVTSNTDGRGHPRKGDDRILRVAIS</sequence>
<evidence type="ECO:0000259" key="3">
    <source>
        <dbReference type="Pfam" id="PF07995"/>
    </source>
</evidence>
<dbReference type="SUPFAM" id="SSF50952">
    <property type="entry name" value="Soluble quinoprotein glucose dehydrogenase"/>
    <property type="match status" value="1"/>
</dbReference>